<evidence type="ECO:0000313" key="2">
    <source>
        <dbReference type="Proteomes" id="UP000244754"/>
    </source>
</evidence>
<gene>
    <name evidence="1" type="ORF">C3E79_03290</name>
</gene>
<dbReference type="InterPro" id="IPR036866">
    <property type="entry name" value="RibonucZ/Hydroxyglut_hydro"/>
</dbReference>
<dbReference type="KEGG" id="clia:C3E79_03290"/>
<protein>
    <submittedName>
        <fullName evidence="1">MBL fold metallo-hydrolase</fullName>
    </submittedName>
</protein>
<dbReference type="RefSeq" id="WP_108405026.1">
    <property type="nucleotide sequence ID" value="NZ_CP026948.1"/>
</dbReference>
<proteinExistence type="predicted"/>
<keyword evidence="1" id="KW-0378">Hydrolase</keyword>
<dbReference type="Gene3D" id="3.60.15.10">
    <property type="entry name" value="Ribonuclease Z/Hydroxyacylglutathione hydrolase-like"/>
    <property type="match status" value="1"/>
</dbReference>
<dbReference type="PANTHER" id="PTHR43546">
    <property type="entry name" value="UPF0173 METAL-DEPENDENT HYDROLASE MJ1163-RELATED"/>
    <property type="match status" value="1"/>
</dbReference>
<organism evidence="1 2">
    <name type="scientific">Corynebacterium liangguodongii</name>
    <dbReference type="NCBI Taxonomy" id="2079535"/>
    <lineage>
        <taxon>Bacteria</taxon>
        <taxon>Bacillati</taxon>
        <taxon>Actinomycetota</taxon>
        <taxon>Actinomycetes</taxon>
        <taxon>Mycobacteriales</taxon>
        <taxon>Corynebacteriaceae</taxon>
        <taxon>Corynebacterium</taxon>
    </lineage>
</organism>
<dbReference type="Pfam" id="PF00753">
    <property type="entry name" value="Lactamase_B"/>
    <property type="match status" value="1"/>
</dbReference>
<dbReference type="SUPFAM" id="SSF56281">
    <property type="entry name" value="Metallo-hydrolase/oxidoreductase"/>
    <property type="match status" value="1"/>
</dbReference>
<dbReference type="CDD" id="cd06262">
    <property type="entry name" value="metallo-hydrolase-like_MBL-fold"/>
    <property type="match status" value="1"/>
</dbReference>
<dbReference type="InterPro" id="IPR050114">
    <property type="entry name" value="UPF0173_UPF0282_UlaG_hydrolase"/>
</dbReference>
<dbReference type="PANTHER" id="PTHR43546:SF3">
    <property type="entry name" value="UPF0173 METAL-DEPENDENT HYDROLASE MJ1163"/>
    <property type="match status" value="1"/>
</dbReference>
<dbReference type="EMBL" id="CP026948">
    <property type="protein sequence ID" value="AWB85018.1"/>
    <property type="molecule type" value="Genomic_DNA"/>
</dbReference>
<dbReference type="Proteomes" id="UP000244754">
    <property type="component" value="Chromosome"/>
</dbReference>
<dbReference type="OrthoDB" id="9789133at2"/>
<keyword evidence="2" id="KW-1185">Reference proteome</keyword>
<dbReference type="SMART" id="SM00849">
    <property type="entry name" value="Lactamase_B"/>
    <property type="match status" value="1"/>
</dbReference>
<name>A0A2S0WGV2_9CORY</name>
<reference evidence="2" key="1">
    <citation type="submission" date="2018-01" db="EMBL/GenBank/DDBJ databases">
        <authorList>
            <person name="Li J."/>
        </authorList>
    </citation>
    <scope>NUCLEOTIDE SEQUENCE [LARGE SCALE GENOMIC DNA]</scope>
    <source>
        <strain evidence="2">2184</strain>
    </source>
</reference>
<evidence type="ECO:0000313" key="1">
    <source>
        <dbReference type="EMBL" id="AWB85018.1"/>
    </source>
</evidence>
<accession>A0A2S0WGV2</accession>
<dbReference type="AlphaFoldDB" id="A0A2S0WGV2"/>
<sequence>MAREISSTFYGTSSVHITDGVTSIFVDAFLTRPSFARLVLGRLRSDEAAVDWALHKGGVDKLDAIFVSHSHHDHILDAPAVAERFGARLYGSRSSLNFGKGEGLADELMEQIAGGDSVEIGDFTVRIIEAPHSPGNISPGTIDGELASPCHTLSFKDGGCFVFHFSHPAGNILVLPSANFVPGFLRGLRADVVYLGVGALGRQSAEFQRAYWAETVGELRPRLVIPVHWDHFGRPLSKSLKPIPYPADNVRATRNVLREAARGSGIALHFPQAFDTNTVAAPS</sequence>
<dbReference type="InterPro" id="IPR001279">
    <property type="entry name" value="Metallo-B-lactamas"/>
</dbReference>
<dbReference type="GO" id="GO:0016787">
    <property type="term" value="F:hydrolase activity"/>
    <property type="evidence" value="ECO:0007669"/>
    <property type="project" value="UniProtKB-KW"/>
</dbReference>